<evidence type="ECO:0000313" key="2">
    <source>
        <dbReference type="EMBL" id="RVT88340.1"/>
    </source>
</evidence>
<gene>
    <name evidence="2" type="ORF">EOD73_04975</name>
</gene>
<reference evidence="2 3" key="1">
    <citation type="submission" date="2019-01" db="EMBL/GenBank/DDBJ databases">
        <authorList>
            <person name="Chen W.-M."/>
        </authorList>
    </citation>
    <scope>NUCLEOTIDE SEQUENCE [LARGE SCALE GENOMIC DNA]</scope>
    <source>
        <strain evidence="2 3">CCP-18</strain>
    </source>
</reference>
<dbReference type="AlphaFoldDB" id="A0A437LSF9"/>
<dbReference type="OrthoDB" id="8527558at2"/>
<proteinExistence type="predicted"/>
<keyword evidence="3" id="KW-1185">Reference proteome</keyword>
<dbReference type="Proteomes" id="UP000288587">
    <property type="component" value="Unassembled WGS sequence"/>
</dbReference>
<dbReference type="EMBL" id="SACM01000001">
    <property type="protein sequence ID" value="RVT88340.1"/>
    <property type="molecule type" value="Genomic_DNA"/>
</dbReference>
<evidence type="ECO:0000313" key="3">
    <source>
        <dbReference type="Proteomes" id="UP000288587"/>
    </source>
</evidence>
<evidence type="ECO:0000256" key="1">
    <source>
        <dbReference type="SAM" id="MobiDB-lite"/>
    </source>
</evidence>
<evidence type="ECO:0008006" key="4">
    <source>
        <dbReference type="Google" id="ProtNLM"/>
    </source>
</evidence>
<name>A0A437LSF9_9BURK</name>
<protein>
    <recommendedName>
        <fullName evidence="4">AlpA family phage regulatory protein</fullName>
    </recommendedName>
</protein>
<feature type="compositionally biased region" description="Polar residues" evidence="1">
    <location>
        <begin position="82"/>
        <end position="96"/>
    </location>
</feature>
<comment type="caution">
    <text evidence="2">The sequence shown here is derived from an EMBL/GenBank/DDBJ whole genome shotgun (WGS) entry which is preliminary data.</text>
</comment>
<feature type="region of interest" description="Disordered" evidence="1">
    <location>
        <begin position="77"/>
        <end position="96"/>
    </location>
</feature>
<dbReference type="RefSeq" id="WP_127681418.1">
    <property type="nucleotide sequence ID" value="NZ_SACM01000001.1"/>
</dbReference>
<accession>A0A437LSF9</accession>
<organism evidence="2 3">
    <name type="scientific">Inhella crocodyli</name>
    <dbReference type="NCBI Taxonomy" id="2499851"/>
    <lineage>
        <taxon>Bacteria</taxon>
        <taxon>Pseudomonadati</taxon>
        <taxon>Pseudomonadota</taxon>
        <taxon>Betaproteobacteria</taxon>
        <taxon>Burkholderiales</taxon>
        <taxon>Sphaerotilaceae</taxon>
        <taxon>Inhella</taxon>
    </lineage>
</organism>
<sequence>MDNHQPRQRNLPEVLPSALQDVVLINARTCAAIGNMGISWWLARVAAGEAPKPAIQQPRMTRWRLADVREYWAKLATEGRSSRASQSVPTANKGTQ</sequence>